<comment type="caution">
    <text evidence="1">The sequence shown here is derived from an EMBL/GenBank/DDBJ whole genome shotgun (WGS) entry which is preliminary data.</text>
</comment>
<dbReference type="EMBL" id="JAPWGY010000001">
    <property type="protein sequence ID" value="MCZ4279691.1"/>
    <property type="molecule type" value="Genomic_DNA"/>
</dbReference>
<proteinExistence type="predicted"/>
<keyword evidence="2" id="KW-1185">Reference proteome</keyword>
<dbReference type="RefSeq" id="WP_269421891.1">
    <property type="nucleotide sequence ID" value="NZ_JAPWGY010000001.1"/>
</dbReference>
<evidence type="ECO:0000313" key="2">
    <source>
        <dbReference type="Proteomes" id="UP001069802"/>
    </source>
</evidence>
<gene>
    <name evidence="1" type="ORF">O4H49_02800</name>
</gene>
<organism evidence="1 2">
    <name type="scientific">Kiloniella laminariae</name>
    <dbReference type="NCBI Taxonomy" id="454162"/>
    <lineage>
        <taxon>Bacteria</taxon>
        <taxon>Pseudomonadati</taxon>
        <taxon>Pseudomonadota</taxon>
        <taxon>Alphaproteobacteria</taxon>
        <taxon>Rhodospirillales</taxon>
        <taxon>Kiloniellaceae</taxon>
        <taxon>Kiloniella</taxon>
    </lineage>
</organism>
<dbReference type="InterPro" id="IPR009922">
    <property type="entry name" value="DUF1457"/>
</dbReference>
<evidence type="ECO:0000313" key="1">
    <source>
        <dbReference type="EMBL" id="MCZ4279691.1"/>
    </source>
</evidence>
<dbReference type="Pfam" id="PF07310">
    <property type="entry name" value="PAS_5"/>
    <property type="match status" value="1"/>
</dbReference>
<protein>
    <submittedName>
        <fullName evidence="1">PAS domain-containing protein</fullName>
    </submittedName>
</protein>
<reference evidence="1" key="1">
    <citation type="submission" date="2022-12" db="EMBL/GenBank/DDBJ databases">
        <title>Bacterial isolates from different developmental stages of Nematostella vectensis.</title>
        <authorList>
            <person name="Fraune S."/>
        </authorList>
    </citation>
    <scope>NUCLEOTIDE SEQUENCE</scope>
    <source>
        <strain evidence="1">G21630-S1</strain>
    </source>
</reference>
<name>A0ABT4LH66_9PROT</name>
<dbReference type="Proteomes" id="UP001069802">
    <property type="component" value="Unassembled WGS sequence"/>
</dbReference>
<accession>A0ABT4LH66</accession>
<sequence length="181" mass="21073">MLFEIRNPRNQIFYDYWRNLPRVEGELLPRKSSFLPEDIPSILPNIIVYELQDKDQIMIRLQGTAINQRFGHDMTGANYLDYVEPDRREKAASAFWLMAEQPCGIIAILDHALSSGRSITVESIGFPLINDFGPNPIIIYQSNEIEREEWRNRPENEKLKLIFVQERHLIDLGTGTPQFVD</sequence>